<protein>
    <submittedName>
        <fullName evidence="1">Uncharacterized protein</fullName>
    </submittedName>
</protein>
<evidence type="ECO:0000313" key="1">
    <source>
        <dbReference type="EMBL" id="GAA4818213.1"/>
    </source>
</evidence>
<evidence type="ECO:0000313" key="2">
    <source>
        <dbReference type="Proteomes" id="UP001501433"/>
    </source>
</evidence>
<gene>
    <name evidence="1" type="ORF">GCM10023330_28840</name>
</gene>
<keyword evidence="2" id="KW-1185">Reference proteome</keyword>
<name>A0ABP9CVC4_9FLAO</name>
<sequence length="87" mass="9616">MFAILEPTTLLIAIAGEPVRAACKLTNNSGAEVAKETTVIPITILEMLNLNDKATDERTKNSPPTTNNIKPRITHSKLINYFFCEDK</sequence>
<organism evidence="1 2">
    <name type="scientific">Litoribaculum gwangyangense</name>
    <dbReference type="NCBI Taxonomy" id="1130722"/>
    <lineage>
        <taxon>Bacteria</taxon>
        <taxon>Pseudomonadati</taxon>
        <taxon>Bacteroidota</taxon>
        <taxon>Flavobacteriia</taxon>
        <taxon>Flavobacteriales</taxon>
        <taxon>Flavobacteriaceae</taxon>
        <taxon>Litoribaculum</taxon>
    </lineage>
</organism>
<proteinExistence type="predicted"/>
<dbReference type="Proteomes" id="UP001501433">
    <property type="component" value="Unassembled WGS sequence"/>
</dbReference>
<dbReference type="EMBL" id="BAABJW010000005">
    <property type="protein sequence ID" value="GAA4818213.1"/>
    <property type="molecule type" value="Genomic_DNA"/>
</dbReference>
<accession>A0ABP9CVC4</accession>
<reference evidence="2" key="1">
    <citation type="journal article" date="2019" name="Int. J. Syst. Evol. Microbiol.">
        <title>The Global Catalogue of Microorganisms (GCM) 10K type strain sequencing project: providing services to taxonomists for standard genome sequencing and annotation.</title>
        <authorList>
            <consortium name="The Broad Institute Genomics Platform"/>
            <consortium name="The Broad Institute Genome Sequencing Center for Infectious Disease"/>
            <person name="Wu L."/>
            <person name="Ma J."/>
        </authorList>
    </citation>
    <scope>NUCLEOTIDE SEQUENCE [LARGE SCALE GENOMIC DNA]</scope>
    <source>
        <strain evidence="2">JCM 18325</strain>
    </source>
</reference>
<comment type="caution">
    <text evidence="1">The sequence shown here is derived from an EMBL/GenBank/DDBJ whole genome shotgun (WGS) entry which is preliminary data.</text>
</comment>